<reference evidence="1 2" key="1">
    <citation type="submission" date="2019-01" db="EMBL/GenBank/DDBJ databases">
        <title>Altererythrobacter rhizovicinus sp. nov., isolated from the rhizosphere soil of Haloxylon ammodendron.</title>
        <authorList>
            <person name="Li H.-P."/>
            <person name="Gou J.-Y."/>
            <person name="Yao D."/>
            <person name="Han Q.-Q."/>
            <person name="Shao K.-Z."/>
            <person name="Zhao Q."/>
            <person name="Zhang J.-L."/>
        </authorList>
    </citation>
    <scope>NUCLEOTIDE SEQUENCE [LARGE SCALE GENOMIC DNA]</scope>
    <source>
        <strain evidence="1 2">AY-3R</strain>
    </source>
</reference>
<evidence type="ECO:0008006" key="3">
    <source>
        <dbReference type="Google" id="ProtNLM"/>
    </source>
</evidence>
<name>A0A4Q2KPM5_9SPHN</name>
<keyword evidence="2" id="KW-1185">Reference proteome</keyword>
<proteinExistence type="predicted"/>
<sequence>MKHYPPLLPRERKPAPPRIPLFYAVPGRTRADGWTPRRQALFIGYLAETRSVTEAARRVSMARETAYRLRRREGAEGFNAAWNAALGIAPAQGDGKRSQAGVTPSRKVTNRELMWRVETGLWQVRMHRGRFAGVWRRPDNAALFQLLARLDRARITGERTRREREAA</sequence>
<evidence type="ECO:0000313" key="1">
    <source>
        <dbReference type="EMBL" id="RXZ65552.1"/>
    </source>
</evidence>
<dbReference type="OrthoDB" id="7282816at2"/>
<gene>
    <name evidence="1" type="ORF">ETX26_02025</name>
</gene>
<accession>A0A4Q2KPM5</accession>
<dbReference type="EMBL" id="SDPV01000001">
    <property type="protein sequence ID" value="RXZ65552.1"/>
    <property type="molecule type" value="Genomic_DNA"/>
</dbReference>
<dbReference type="AlphaFoldDB" id="A0A4Q2KPM5"/>
<protein>
    <recommendedName>
        <fullName evidence="3">Helix-turn-helix domain-containing protein</fullName>
    </recommendedName>
</protein>
<evidence type="ECO:0000313" key="2">
    <source>
        <dbReference type="Proteomes" id="UP000293623"/>
    </source>
</evidence>
<comment type="caution">
    <text evidence="1">The sequence shown here is derived from an EMBL/GenBank/DDBJ whole genome shotgun (WGS) entry which is preliminary data.</text>
</comment>
<organism evidence="1 2">
    <name type="scientific">Pelagerythrobacter rhizovicinus</name>
    <dbReference type="NCBI Taxonomy" id="2268576"/>
    <lineage>
        <taxon>Bacteria</taxon>
        <taxon>Pseudomonadati</taxon>
        <taxon>Pseudomonadota</taxon>
        <taxon>Alphaproteobacteria</taxon>
        <taxon>Sphingomonadales</taxon>
        <taxon>Erythrobacteraceae</taxon>
        <taxon>Pelagerythrobacter</taxon>
    </lineage>
</organism>
<dbReference type="Proteomes" id="UP000293623">
    <property type="component" value="Unassembled WGS sequence"/>
</dbReference>
<dbReference type="RefSeq" id="WP_129523036.1">
    <property type="nucleotide sequence ID" value="NZ_SDPV01000001.1"/>
</dbReference>